<dbReference type="AlphaFoldDB" id="A0A2P6RJG0"/>
<evidence type="ECO:0000313" key="1">
    <source>
        <dbReference type="EMBL" id="PRQ46547.1"/>
    </source>
</evidence>
<protein>
    <submittedName>
        <fullName evidence="1">Uncharacterized protein</fullName>
    </submittedName>
</protein>
<sequence length="192" mass="22641">MQESQEQAIQEHADNHVFCFDVAQPHIGWRKLSSCFVTKNGTIIARTPFHGRALTLDLDNLKLVFTYAFDENAIQLFLMFYFEEKVVELGKLSIEHLPPEFTEPTEYSFIHLRDHTVCLILSRFTRSRGRENDHYTVYEPGTQKIVLVPFTFTCLDDWWWIFSFQFMSTKVLEYQTKEDCDKHPEVLGCFVL</sequence>
<keyword evidence="2" id="KW-1185">Reference proteome</keyword>
<proteinExistence type="predicted"/>
<dbReference type="Gramene" id="PRQ46547">
    <property type="protein sequence ID" value="PRQ46547"/>
    <property type="gene ID" value="RchiOBHm_Chr2g0090221"/>
</dbReference>
<reference evidence="1 2" key="1">
    <citation type="journal article" date="2018" name="Nat. Genet.">
        <title>The Rosa genome provides new insights in the design of modern roses.</title>
        <authorList>
            <person name="Bendahmane M."/>
        </authorList>
    </citation>
    <scope>NUCLEOTIDE SEQUENCE [LARGE SCALE GENOMIC DNA]</scope>
    <source>
        <strain evidence="2">cv. Old Blush</strain>
    </source>
</reference>
<accession>A0A2P6RJG0</accession>
<organism evidence="1 2">
    <name type="scientific">Rosa chinensis</name>
    <name type="common">China rose</name>
    <dbReference type="NCBI Taxonomy" id="74649"/>
    <lineage>
        <taxon>Eukaryota</taxon>
        <taxon>Viridiplantae</taxon>
        <taxon>Streptophyta</taxon>
        <taxon>Embryophyta</taxon>
        <taxon>Tracheophyta</taxon>
        <taxon>Spermatophyta</taxon>
        <taxon>Magnoliopsida</taxon>
        <taxon>eudicotyledons</taxon>
        <taxon>Gunneridae</taxon>
        <taxon>Pentapetalae</taxon>
        <taxon>rosids</taxon>
        <taxon>fabids</taxon>
        <taxon>Rosales</taxon>
        <taxon>Rosaceae</taxon>
        <taxon>Rosoideae</taxon>
        <taxon>Rosoideae incertae sedis</taxon>
        <taxon>Rosa</taxon>
    </lineage>
</organism>
<name>A0A2P6RJG0_ROSCH</name>
<gene>
    <name evidence="1" type="ORF">RchiOBHm_Chr2g0090221</name>
</gene>
<dbReference type="EMBL" id="PDCK01000040">
    <property type="protein sequence ID" value="PRQ46547.1"/>
    <property type="molecule type" value="Genomic_DNA"/>
</dbReference>
<comment type="caution">
    <text evidence="1">The sequence shown here is derived from an EMBL/GenBank/DDBJ whole genome shotgun (WGS) entry which is preliminary data.</text>
</comment>
<evidence type="ECO:0000313" key="2">
    <source>
        <dbReference type="Proteomes" id="UP000238479"/>
    </source>
</evidence>
<dbReference type="Proteomes" id="UP000238479">
    <property type="component" value="Chromosome 2"/>
</dbReference>